<dbReference type="Proteomes" id="UP000829447">
    <property type="component" value="Linkage Group LG6"/>
</dbReference>
<keyword evidence="2" id="KW-1185">Reference proteome</keyword>
<evidence type="ECO:0000313" key="1">
    <source>
        <dbReference type="EMBL" id="MCI4379578.1"/>
    </source>
</evidence>
<evidence type="ECO:0000313" key="2">
    <source>
        <dbReference type="Proteomes" id="UP000829447"/>
    </source>
</evidence>
<dbReference type="EMBL" id="CM040459">
    <property type="protein sequence ID" value="MCI4379578.1"/>
    <property type="molecule type" value="Genomic_DNA"/>
</dbReference>
<accession>A0ACC5WLN6</accession>
<reference evidence="1 2" key="1">
    <citation type="journal article" date="2022" name="bioRxiv">
        <title>An ancient truncated duplication of the anti-Mullerian hormone receptor type 2 gene is a potential conserved master sex determinant in the Pangasiidae catfish family.</title>
        <authorList>
            <person name="Wen M."/>
            <person name="Pan Q."/>
            <person name="Jouanno E."/>
            <person name="Montfort J."/>
            <person name="Zahm M."/>
            <person name="Cabau C."/>
            <person name="Klopp C."/>
            <person name="Iampietro C."/>
            <person name="Roques C."/>
            <person name="Bouchez O."/>
            <person name="Castinel A."/>
            <person name="Donnadieu C."/>
            <person name="Parrinello H."/>
            <person name="Poncet C."/>
            <person name="Belmonte E."/>
            <person name="Gautier V."/>
            <person name="Avarre J.-C."/>
            <person name="Dugue R."/>
            <person name="Gustiano R."/>
            <person name="Ha T.T.T."/>
            <person name="Campet M."/>
            <person name="Sriphairoj K."/>
            <person name="Ribolli J."/>
            <person name="de Almeida F.L."/>
            <person name="Desvignes T."/>
            <person name="Postlethwait J.H."/>
            <person name="Bucao C.F."/>
            <person name="Robinson-Rechavi M."/>
            <person name="Bobe J."/>
            <person name="Herpin A."/>
            <person name="Guiguen Y."/>
        </authorList>
    </citation>
    <scope>NUCLEOTIDE SEQUENCE [LARGE SCALE GENOMIC DNA]</scope>
    <source>
        <strain evidence="1">YG-Dec2019</strain>
    </source>
</reference>
<name>A0ACC5WLN6_PANGG</name>
<gene>
    <name evidence="1" type="ORF">PGIGA_G00229850</name>
</gene>
<protein>
    <submittedName>
        <fullName evidence="1">Uncharacterized protein</fullName>
    </submittedName>
</protein>
<sequence>MDRSEVWVEPPHRCMLVLTCALLVCEVVVGRLCNSLINMVDSFHTLYVLIGMTISTRGAEENPSVSAEPQDVSCPDSGAGENRTSPLSDGAQYSRLRVQPVGGLISALLLSSLCVSFSFDILSHTLQPHPIQRPLLAMAVGAVSLLFNLLLLVWRRRRQTDAGVKELRNGETETPLTPAGSPHGGVLMFCNPGASSVLSPDSQDHTIHPQPTSISHDSTHTETVGEESKCSSRGSGHAADQQCDASVCMRNIITVFRSLLGSSLVLLNGFLHLLCVKFQWSCDVSVYLDPGFSMLTVLVLLAAVVPELRRHVLLLLQASPSGLCTEELTVEIGRVPGVLSVHELHVWQLCETCVVASVHVHWPSGLSALQCSELLRSIVEVLRRFGVKRWTVQPEFLTSHPEDAALQPHCALRCGKACVRKMCCSPPEERFSSTSVHVNDRMQDVIIQNTRI</sequence>
<organism evidence="1 2">
    <name type="scientific">Pangasianodon gigas</name>
    <name type="common">Mekong giant catfish</name>
    <name type="synonym">Pangasius gigas</name>
    <dbReference type="NCBI Taxonomy" id="30993"/>
    <lineage>
        <taxon>Eukaryota</taxon>
        <taxon>Metazoa</taxon>
        <taxon>Chordata</taxon>
        <taxon>Craniata</taxon>
        <taxon>Vertebrata</taxon>
        <taxon>Euteleostomi</taxon>
        <taxon>Actinopterygii</taxon>
        <taxon>Neopterygii</taxon>
        <taxon>Teleostei</taxon>
        <taxon>Ostariophysi</taxon>
        <taxon>Siluriformes</taxon>
        <taxon>Pangasiidae</taxon>
        <taxon>Pangasianodon</taxon>
    </lineage>
</organism>
<proteinExistence type="predicted"/>
<comment type="caution">
    <text evidence="1">The sequence shown here is derived from an EMBL/GenBank/DDBJ whole genome shotgun (WGS) entry which is preliminary data.</text>
</comment>